<gene>
    <name evidence="1" type="ORF">MIMGU_mgv1a024528mg</name>
</gene>
<proteinExistence type="predicted"/>
<keyword evidence="2" id="KW-1185">Reference proteome</keyword>
<sequence length="112" mass="12289">MERPISMEMKTTPKKAPIQATKSNLSIFHINIMMAARIALGVYLNKGVITSNVSKTTIDITMFDTAVLHPAITRDPTSRSAMKKNCAKEKQTINSATEVCCTFACLPHASIF</sequence>
<name>A0A022Q6T0_ERYGU</name>
<reference evidence="1 2" key="1">
    <citation type="journal article" date="2013" name="Proc. Natl. Acad. Sci. U.S.A.">
        <title>Fine-scale variation in meiotic recombination in Mimulus inferred from population shotgun sequencing.</title>
        <authorList>
            <person name="Hellsten U."/>
            <person name="Wright K.M."/>
            <person name="Jenkins J."/>
            <person name="Shu S."/>
            <person name="Yuan Y."/>
            <person name="Wessler S.R."/>
            <person name="Schmutz J."/>
            <person name="Willis J.H."/>
            <person name="Rokhsar D.S."/>
        </authorList>
    </citation>
    <scope>NUCLEOTIDE SEQUENCE [LARGE SCALE GENOMIC DNA]</scope>
    <source>
        <strain evidence="2">cv. DUN x IM62</strain>
    </source>
</reference>
<dbReference type="EMBL" id="KI632161">
    <property type="protein sequence ID" value="EYU23676.1"/>
    <property type="molecule type" value="Genomic_DNA"/>
</dbReference>
<protein>
    <submittedName>
        <fullName evidence="1">Uncharacterized protein</fullName>
    </submittedName>
</protein>
<dbReference type="AlphaFoldDB" id="A0A022Q6T0"/>
<organism evidence="1 2">
    <name type="scientific">Erythranthe guttata</name>
    <name type="common">Yellow monkey flower</name>
    <name type="synonym">Mimulus guttatus</name>
    <dbReference type="NCBI Taxonomy" id="4155"/>
    <lineage>
        <taxon>Eukaryota</taxon>
        <taxon>Viridiplantae</taxon>
        <taxon>Streptophyta</taxon>
        <taxon>Embryophyta</taxon>
        <taxon>Tracheophyta</taxon>
        <taxon>Spermatophyta</taxon>
        <taxon>Magnoliopsida</taxon>
        <taxon>eudicotyledons</taxon>
        <taxon>Gunneridae</taxon>
        <taxon>Pentapetalae</taxon>
        <taxon>asterids</taxon>
        <taxon>lamiids</taxon>
        <taxon>Lamiales</taxon>
        <taxon>Phrymaceae</taxon>
        <taxon>Erythranthe</taxon>
    </lineage>
</organism>
<evidence type="ECO:0000313" key="2">
    <source>
        <dbReference type="Proteomes" id="UP000030748"/>
    </source>
</evidence>
<dbReference type="Proteomes" id="UP000030748">
    <property type="component" value="Unassembled WGS sequence"/>
</dbReference>
<evidence type="ECO:0000313" key="1">
    <source>
        <dbReference type="EMBL" id="EYU23676.1"/>
    </source>
</evidence>
<accession>A0A022Q6T0</accession>